<evidence type="ECO:0000256" key="1">
    <source>
        <dbReference type="ARBA" id="ARBA00022679"/>
    </source>
</evidence>
<dbReference type="Proteomes" id="UP001597241">
    <property type="component" value="Unassembled WGS sequence"/>
</dbReference>
<evidence type="ECO:0000259" key="4">
    <source>
        <dbReference type="Pfam" id="PF08545"/>
    </source>
</evidence>
<gene>
    <name evidence="5" type="ORF">ACFQ5N_11920</name>
</gene>
<comment type="caution">
    <text evidence="5">The sequence shown here is derived from an EMBL/GenBank/DDBJ whole genome shotgun (WGS) entry which is preliminary data.</text>
</comment>
<dbReference type="InterPro" id="IPR016039">
    <property type="entry name" value="Thiolase-like"/>
</dbReference>
<feature type="domain" description="Beta-ketoacyl-[acyl-carrier-protein] synthase III C-terminal" evidence="3">
    <location>
        <begin position="257"/>
        <end position="356"/>
    </location>
</feature>
<sequence>MNVHSKITGTGSYIPSVIKTNNDFLNETFLNEDGTPFEQENDVIIEKFKAITGIEERRYATDDLNSSDLGFFASEKAIKDANIDKEDLDYIIVAHNFGDVKRGSNQIDVLPSLASRVKYRLGIKNPNCVAYDILFGCPGWVQGVIQAEAFIKAGIAKKCLVIGTETLSRVVDKYDRDSMIFADGAGACIVEAKEGGVDAGILSHATRSDVLDECYYLYSGESFKEDVDSNIHYIKMLGRKIYEYSLTNVPLAMKTALDKSGVDIADVKKIFIHQANEKMDEQIVRRFFRLYKTKVPEGVMPMSIYKLGNSSVATVPTLFDMVKHGQMENQDINEGDVVIFASVGAGMNINAIVYKY</sequence>
<keyword evidence="2" id="KW-0012">Acyltransferase</keyword>
<dbReference type="InterPro" id="IPR013747">
    <property type="entry name" value="ACP_syn_III_C"/>
</dbReference>
<accession>A0ABW3WQT3</accession>
<dbReference type="PANTHER" id="PTHR34069">
    <property type="entry name" value="3-OXOACYL-[ACYL-CARRIER-PROTEIN] SYNTHASE 3"/>
    <property type="match status" value="1"/>
</dbReference>
<evidence type="ECO:0000256" key="2">
    <source>
        <dbReference type="ARBA" id="ARBA00023315"/>
    </source>
</evidence>
<dbReference type="PANTHER" id="PTHR34069:SF2">
    <property type="entry name" value="BETA-KETOACYL-[ACYL-CARRIER-PROTEIN] SYNTHASE III"/>
    <property type="match status" value="1"/>
</dbReference>
<dbReference type="InterPro" id="IPR013751">
    <property type="entry name" value="ACP_syn_III_N"/>
</dbReference>
<dbReference type="RefSeq" id="WP_386809796.1">
    <property type="nucleotide sequence ID" value="NZ_JBHTMV010000006.1"/>
</dbReference>
<name>A0ABW3WQT3_9FLAO</name>
<evidence type="ECO:0000259" key="3">
    <source>
        <dbReference type="Pfam" id="PF08541"/>
    </source>
</evidence>
<evidence type="ECO:0000313" key="6">
    <source>
        <dbReference type="Proteomes" id="UP001597241"/>
    </source>
</evidence>
<dbReference type="Pfam" id="PF08545">
    <property type="entry name" value="ACP_syn_III"/>
    <property type="match status" value="1"/>
</dbReference>
<dbReference type="SUPFAM" id="SSF53901">
    <property type="entry name" value="Thiolase-like"/>
    <property type="match status" value="1"/>
</dbReference>
<dbReference type="CDD" id="cd00830">
    <property type="entry name" value="KAS_III"/>
    <property type="match status" value="1"/>
</dbReference>
<reference evidence="6" key="1">
    <citation type="journal article" date="2019" name="Int. J. Syst. Evol. Microbiol.">
        <title>The Global Catalogue of Microorganisms (GCM) 10K type strain sequencing project: providing services to taxonomists for standard genome sequencing and annotation.</title>
        <authorList>
            <consortium name="The Broad Institute Genomics Platform"/>
            <consortium name="The Broad Institute Genome Sequencing Center for Infectious Disease"/>
            <person name="Wu L."/>
            <person name="Ma J."/>
        </authorList>
    </citation>
    <scope>NUCLEOTIDE SEQUENCE [LARGE SCALE GENOMIC DNA]</scope>
    <source>
        <strain evidence="6">CCUG 62221</strain>
    </source>
</reference>
<feature type="domain" description="Beta-ketoacyl-[acyl-carrier-protein] synthase III N-terminal" evidence="4">
    <location>
        <begin position="131"/>
        <end position="209"/>
    </location>
</feature>
<keyword evidence="6" id="KW-1185">Reference proteome</keyword>
<dbReference type="EMBL" id="JBHTMV010000006">
    <property type="protein sequence ID" value="MFD1294543.1"/>
    <property type="molecule type" value="Genomic_DNA"/>
</dbReference>
<keyword evidence="1" id="KW-0808">Transferase</keyword>
<protein>
    <submittedName>
        <fullName evidence="5">3-oxoacyl-ACP synthase III family protein</fullName>
    </submittedName>
</protein>
<evidence type="ECO:0000313" key="5">
    <source>
        <dbReference type="EMBL" id="MFD1294543.1"/>
    </source>
</evidence>
<organism evidence="5 6">
    <name type="scientific">Lutibacter holmesii</name>
    <dbReference type="NCBI Taxonomy" id="1137985"/>
    <lineage>
        <taxon>Bacteria</taxon>
        <taxon>Pseudomonadati</taxon>
        <taxon>Bacteroidota</taxon>
        <taxon>Flavobacteriia</taxon>
        <taxon>Flavobacteriales</taxon>
        <taxon>Flavobacteriaceae</taxon>
        <taxon>Lutibacter</taxon>
    </lineage>
</organism>
<proteinExistence type="predicted"/>
<dbReference type="Gene3D" id="3.40.47.10">
    <property type="match status" value="2"/>
</dbReference>
<dbReference type="Pfam" id="PF08541">
    <property type="entry name" value="ACP_syn_III_C"/>
    <property type="match status" value="1"/>
</dbReference>